<dbReference type="Pfam" id="PF07714">
    <property type="entry name" value="PK_Tyr_Ser-Thr"/>
    <property type="match status" value="1"/>
</dbReference>
<comment type="catalytic activity">
    <reaction evidence="1">
        <text>S-ubiquitinyl-[E2 ubiquitin-conjugating enzyme]-L-cysteine + [acceptor protein]-L-lysine = [E2 ubiquitin-conjugating enzyme]-L-cysteine + N(6)-ubiquitinyl-[acceptor protein]-L-lysine.</text>
        <dbReference type="EC" id="2.3.2.27"/>
    </reaction>
</comment>
<keyword evidence="3" id="KW-0547">Nucleotide-binding</keyword>
<dbReference type="GO" id="GO:0061630">
    <property type="term" value="F:ubiquitin protein ligase activity"/>
    <property type="evidence" value="ECO:0007669"/>
    <property type="project" value="UniProtKB-EC"/>
</dbReference>
<evidence type="ECO:0000256" key="6">
    <source>
        <dbReference type="SAM" id="Coils"/>
    </source>
</evidence>
<feature type="compositionally biased region" description="Polar residues" evidence="7">
    <location>
        <begin position="204"/>
        <end position="214"/>
    </location>
</feature>
<dbReference type="SUPFAM" id="SSF52402">
    <property type="entry name" value="Adenine nucleotide alpha hydrolases-like"/>
    <property type="match status" value="1"/>
</dbReference>
<dbReference type="InterPro" id="IPR006016">
    <property type="entry name" value="UspA"/>
</dbReference>
<organism evidence="9 10">
    <name type="scientific">Zingiber officinale</name>
    <name type="common">Ginger</name>
    <name type="synonym">Amomum zingiber</name>
    <dbReference type="NCBI Taxonomy" id="94328"/>
    <lineage>
        <taxon>Eukaryota</taxon>
        <taxon>Viridiplantae</taxon>
        <taxon>Streptophyta</taxon>
        <taxon>Embryophyta</taxon>
        <taxon>Tracheophyta</taxon>
        <taxon>Spermatophyta</taxon>
        <taxon>Magnoliopsida</taxon>
        <taxon>Liliopsida</taxon>
        <taxon>Zingiberales</taxon>
        <taxon>Zingiberaceae</taxon>
        <taxon>Zingiber</taxon>
    </lineage>
</organism>
<keyword evidence="10" id="KW-1185">Reference proteome</keyword>
<evidence type="ECO:0000256" key="1">
    <source>
        <dbReference type="ARBA" id="ARBA00000900"/>
    </source>
</evidence>
<dbReference type="EMBL" id="JACMSC010000003">
    <property type="protein sequence ID" value="KAG6528303.1"/>
    <property type="molecule type" value="Genomic_DNA"/>
</dbReference>
<keyword evidence="5" id="KW-0067">ATP-binding</keyword>
<evidence type="ECO:0000256" key="3">
    <source>
        <dbReference type="ARBA" id="ARBA00022741"/>
    </source>
</evidence>
<proteinExistence type="predicted"/>
<feature type="region of interest" description="Disordered" evidence="7">
    <location>
        <begin position="189"/>
        <end position="214"/>
    </location>
</feature>
<dbReference type="InterPro" id="IPR011009">
    <property type="entry name" value="Kinase-like_dom_sf"/>
</dbReference>
<evidence type="ECO:0000259" key="8">
    <source>
        <dbReference type="PROSITE" id="PS50011"/>
    </source>
</evidence>
<dbReference type="SUPFAM" id="SSF56112">
    <property type="entry name" value="Protein kinase-like (PK-like)"/>
    <property type="match status" value="1"/>
</dbReference>
<dbReference type="Pfam" id="PF00582">
    <property type="entry name" value="Usp"/>
    <property type="match status" value="1"/>
</dbReference>
<comment type="caution">
    <text evidence="9">The sequence shown here is derived from an EMBL/GenBank/DDBJ whole genome shotgun (WGS) entry which is preliminary data.</text>
</comment>
<dbReference type="InterPro" id="IPR001245">
    <property type="entry name" value="Ser-Thr/Tyr_kinase_cat_dom"/>
</dbReference>
<dbReference type="AlphaFoldDB" id="A0A8J5LS38"/>
<keyword evidence="6" id="KW-0175">Coiled coil</keyword>
<evidence type="ECO:0000313" key="9">
    <source>
        <dbReference type="EMBL" id="KAG6528303.1"/>
    </source>
</evidence>
<dbReference type="PANTHER" id="PTHR45647">
    <property type="entry name" value="OS02G0152300 PROTEIN"/>
    <property type="match status" value="1"/>
</dbReference>
<dbReference type="InterPro" id="IPR014729">
    <property type="entry name" value="Rossmann-like_a/b/a_fold"/>
</dbReference>
<feature type="compositionally biased region" description="Low complexity" evidence="7">
    <location>
        <begin position="695"/>
        <end position="710"/>
    </location>
</feature>
<dbReference type="InterPro" id="IPR000719">
    <property type="entry name" value="Prot_kinase_dom"/>
</dbReference>
<evidence type="ECO:0000256" key="5">
    <source>
        <dbReference type="ARBA" id="ARBA00022840"/>
    </source>
</evidence>
<dbReference type="InterPro" id="IPR051348">
    <property type="entry name" value="U-box_ubiquitin_ligases"/>
</dbReference>
<gene>
    <name evidence="9" type="ORF">ZIOFF_010455</name>
</gene>
<feature type="domain" description="Protein kinase" evidence="8">
    <location>
        <begin position="410"/>
        <end position="673"/>
    </location>
</feature>
<name>A0A8J5LS38_ZINOF</name>
<dbReference type="PANTHER" id="PTHR45647:SF132">
    <property type="entry name" value="KINASE WITH ADENINE NUCLEOTIDE ALPHA HYDROLASES-LIKE DOMAIN-CONTAINING PROTEIN"/>
    <property type="match status" value="1"/>
</dbReference>
<reference evidence="9 10" key="1">
    <citation type="submission" date="2020-08" db="EMBL/GenBank/DDBJ databases">
        <title>Plant Genome Project.</title>
        <authorList>
            <person name="Zhang R.-G."/>
        </authorList>
    </citation>
    <scope>NUCLEOTIDE SEQUENCE [LARGE SCALE GENOMIC DNA]</scope>
    <source>
        <tissue evidence="9">Rhizome</tissue>
    </source>
</reference>
<dbReference type="EC" id="2.3.2.27" evidence="2"/>
<dbReference type="Gene3D" id="3.30.200.20">
    <property type="entry name" value="Phosphorylase Kinase, domain 1"/>
    <property type="match status" value="1"/>
</dbReference>
<feature type="coiled-coil region" evidence="6">
    <location>
        <begin position="301"/>
        <end position="365"/>
    </location>
</feature>
<dbReference type="CDD" id="cd01989">
    <property type="entry name" value="USP_STK_Ubox_N"/>
    <property type="match status" value="1"/>
</dbReference>
<sequence length="710" mass="78855">MSLGFPLVAVAVDKNKGSQSALQWAVNNLVLKGQVLTLIHVKVESHSSVGHKESKNHKAKDIFLPFRCFCLRKDIYCKDVVLGGQDVAKAITEFVSHAAIEKMVVGASSKSAFVRRFTGHDITGNIIKKAPNFCSVYVIAKGKLSSTRVALLPAPANSPFRDQILTDASFKPDTFGCFSRASSDLLRGMAWDGQSPRHDESIRSRPSNANSQTDHSLTDSVAYFAWSDADSRSSSVSSARPSCACALPSRASNASEGFDHDFDRITTPCGKLSSCGLTGPAFGWIEHESDGIMALSSPTVMEGMEEEVKRLKQQLEQTMDMYNRACKEAVAAKQKAAELQSWRSEEEKRVEAQTIEEAAIQLEAQRKYLLERKLKEEVEDKRRELYSLSQLDIRYRRFSMEEIEIATESFAESLKIGEGGYGPVYKCYLDHTKVAVKVLRSNATRDQAEFQQEIELVSCIRHPNIVLLLGACPEHRCLVYEYMANGSLEDRLFRRGNTPAIPWQFRFIIAAEIATGLLFLHHMKPEPIVYRVLKPGSILLDKYYVSKISDVGLARLVPTSSVSGDVTPSESAFCCYIDPEYLQTEPPAVESDIYSLGVVLMQILTAKPPDGLTQLLRLSIEEDKFARVLDPAVADWPVGEARNLAEIALKCTETQRIGRPDLETTVMLELKRLRDLAEDSMLCKDNFSDSVWTPSGSESSRTNSSGSWAT</sequence>
<dbReference type="GO" id="GO:0004672">
    <property type="term" value="F:protein kinase activity"/>
    <property type="evidence" value="ECO:0007669"/>
    <property type="project" value="InterPro"/>
</dbReference>
<dbReference type="Proteomes" id="UP000734854">
    <property type="component" value="Unassembled WGS sequence"/>
</dbReference>
<dbReference type="FunFam" id="3.30.200.20:FF:000162">
    <property type="entry name" value="Adenine nucleotide alpha hydrolase-like domain kinase"/>
    <property type="match status" value="1"/>
</dbReference>
<evidence type="ECO:0000256" key="2">
    <source>
        <dbReference type="ARBA" id="ARBA00012483"/>
    </source>
</evidence>
<dbReference type="Gene3D" id="3.40.50.620">
    <property type="entry name" value="HUPs"/>
    <property type="match status" value="1"/>
</dbReference>
<evidence type="ECO:0000256" key="4">
    <source>
        <dbReference type="ARBA" id="ARBA00022786"/>
    </source>
</evidence>
<dbReference type="Gene3D" id="1.10.510.10">
    <property type="entry name" value="Transferase(Phosphotransferase) domain 1"/>
    <property type="match status" value="1"/>
</dbReference>
<keyword evidence="4" id="KW-0833">Ubl conjugation pathway</keyword>
<feature type="region of interest" description="Disordered" evidence="7">
    <location>
        <begin position="691"/>
        <end position="710"/>
    </location>
</feature>
<accession>A0A8J5LS38</accession>
<dbReference type="GO" id="GO:0005524">
    <property type="term" value="F:ATP binding"/>
    <property type="evidence" value="ECO:0007669"/>
    <property type="project" value="UniProtKB-KW"/>
</dbReference>
<evidence type="ECO:0000256" key="7">
    <source>
        <dbReference type="SAM" id="MobiDB-lite"/>
    </source>
</evidence>
<evidence type="ECO:0000313" key="10">
    <source>
        <dbReference type="Proteomes" id="UP000734854"/>
    </source>
</evidence>
<protein>
    <recommendedName>
        <fullName evidence="2">RING-type E3 ubiquitin transferase</fullName>
        <ecNumber evidence="2">2.3.2.27</ecNumber>
    </recommendedName>
</protein>
<dbReference type="PROSITE" id="PS50011">
    <property type="entry name" value="PROTEIN_KINASE_DOM"/>
    <property type="match status" value="1"/>
</dbReference>